<dbReference type="InterPro" id="IPR011032">
    <property type="entry name" value="GroES-like_sf"/>
</dbReference>
<dbReference type="PANTHER" id="PTHR48106:SF18">
    <property type="entry name" value="QUINONE OXIDOREDUCTASE PIG3"/>
    <property type="match status" value="1"/>
</dbReference>
<dbReference type="Gene3D" id="3.40.50.720">
    <property type="entry name" value="NAD(P)-binding Rossmann-like Domain"/>
    <property type="match status" value="1"/>
</dbReference>
<dbReference type="Gene3D" id="3.90.180.10">
    <property type="entry name" value="Medium-chain alcohol dehydrogenases, catalytic domain"/>
    <property type="match status" value="1"/>
</dbReference>
<dbReference type="SUPFAM" id="SSF51735">
    <property type="entry name" value="NAD(P)-binding Rossmann-fold domains"/>
    <property type="match status" value="1"/>
</dbReference>
<dbReference type="InterPro" id="IPR036291">
    <property type="entry name" value="NAD(P)-bd_dom_sf"/>
</dbReference>
<dbReference type="RefSeq" id="WP_091577921.1">
    <property type="nucleotide sequence ID" value="NZ_FMXM01000006.1"/>
</dbReference>
<evidence type="ECO:0000259" key="3">
    <source>
        <dbReference type="SMART" id="SM00829"/>
    </source>
</evidence>
<dbReference type="Pfam" id="PF08240">
    <property type="entry name" value="ADH_N"/>
    <property type="match status" value="1"/>
</dbReference>
<sequence>MTVPSEMKALLLIGDGYTRTPTGSVLEAMEPYLQPGSIAVPTPGPTQVLIKVSLASINPSDVMFVKGQYGQPRAKGQPAGFEGVGTVVASGDEPYPKSLIGKRVAFATGVTNWGSWAEYAVAEAAVCIPLLDTVRDEDGAAMIVNPLTALAMFDIVREEGEKAFIMTAGASQLCKLIIGLTREASFRPIVTVRRDDQIAALKELGAAHVLNEKAPDFKTALREVIKAEQPRIFLDAVTGPLASAIFDVMPKRARWIIYGRLDPEPTVIREPGQLIFQHKRIEGFWLSEWMRQFRDRRGPAILEAQKRFSDGRWSTDVTAVVPLSEAMARVPAELAKPNGKVFIRP</sequence>
<dbReference type="InterPro" id="IPR020843">
    <property type="entry name" value="ER"/>
</dbReference>
<dbReference type="CDD" id="cd08291">
    <property type="entry name" value="ETR_like_1"/>
    <property type="match status" value="1"/>
</dbReference>
<gene>
    <name evidence="4" type="ORF">SAMN02927914_02450</name>
</gene>
<keyword evidence="2" id="KW-0560">Oxidoreductase</keyword>
<protein>
    <submittedName>
        <fullName evidence="4">NADPH:quinone reductase</fullName>
    </submittedName>
</protein>
<dbReference type="PANTHER" id="PTHR48106">
    <property type="entry name" value="QUINONE OXIDOREDUCTASE PIG3-RELATED"/>
    <property type="match status" value="1"/>
</dbReference>
<dbReference type="InterPro" id="IPR013149">
    <property type="entry name" value="ADH-like_C"/>
</dbReference>
<reference evidence="4 5" key="1">
    <citation type="submission" date="2016-10" db="EMBL/GenBank/DDBJ databases">
        <authorList>
            <person name="de Groot N.N."/>
        </authorList>
    </citation>
    <scope>NUCLEOTIDE SEQUENCE [LARGE SCALE GENOMIC DNA]</scope>
    <source>
        <strain evidence="4 5">CGMCC 1.12097</strain>
    </source>
</reference>
<organism evidence="4 5">
    <name type="scientific">Mesorhizobium qingshengii</name>
    <dbReference type="NCBI Taxonomy" id="1165689"/>
    <lineage>
        <taxon>Bacteria</taxon>
        <taxon>Pseudomonadati</taxon>
        <taxon>Pseudomonadota</taxon>
        <taxon>Alphaproteobacteria</taxon>
        <taxon>Hyphomicrobiales</taxon>
        <taxon>Phyllobacteriaceae</taxon>
        <taxon>Mesorhizobium</taxon>
    </lineage>
</organism>
<dbReference type="OrthoDB" id="9787435at2"/>
<dbReference type="STRING" id="1165689.SAMN02927914_02450"/>
<name>A0A1G5XME8_9HYPH</name>
<dbReference type="InterPro" id="IPR013154">
    <property type="entry name" value="ADH-like_N"/>
</dbReference>
<evidence type="ECO:0000256" key="1">
    <source>
        <dbReference type="ARBA" id="ARBA00022857"/>
    </source>
</evidence>
<evidence type="ECO:0000256" key="2">
    <source>
        <dbReference type="ARBA" id="ARBA00023002"/>
    </source>
</evidence>
<dbReference type="GO" id="GO:0016651">
    <property type="term" value="F:oxidoreductase activity, acting on NAD(P)H"/>
    <property type="evidence" value="ECO:0007669"/>
    <property type="project" value="TreeGrafter"/>
</dbReference>
<evidence type="ECO:0000313" key="5">
    <source>
        <dbReference type="Proteomes" id="UP000198588"/>
    </source>
</evidence>
<dbReference type="EMBL" id="FMXM01000006">
    <property type="protein sequence ID" value="SDA71512.1"/>
    <property type="molecule type" value="Genomic_DNA"/>
</dbReference>
<keyword evidence="1" id="KW-0521">NADP</keyword>
<dbReference type="AlphaFoldDB" id="A0A1G5XME8"/>
<evidence type="ECO:0000313" key="4">
    <source>
        <dbReference type="EMBL" id="SDA71512.1"/>
    </source>
</evidence>
<dbReference type="Proteomes" id="UP000198588">
    <property type="component" value="Unassembled WGS sequence"/>
</dbReference>
<feature type="domain" description="Enoyl reductase (ER)" evidence="3">
    <location>
        <begin position="24"/>
        <end position="343"/>
    </location>
</feature>
<dbReference type="SMART" id="SM00829">
    <property type="entry name" value="PKS_ER"/>
    <property type="match status" value="1"/>
</dbReference>
<dbReference type="Pfam" id="PF00107">
    <property type="entry name" value="ADH_zinc_N"/>
    <property type="match status" value="1"/>
</dbReference>
<dbReference type="SUPFAM" id="SSF50129">
    <property type="entry name" value="GroES-like"/>
    <property type="match status" value="1"/>
</dbReference>
<accession>A0A1G5XME8</accession>
<proteinExistence type="predicted"/>
<dbReference type="GO" id="GO:0070402">
    <property type="term" value="F:NADPH binding"/>
    <property type="evidence" value="ECO:0007669"/>
    <property type="project" value="TreeGrafter"/>
</dbReference>